<dbReference type="GO" id="GO:0030246">
    <property type="term" value="F:carbohydrate binding"/>
    <property type="evidence" value="ECO:0007669"/>
    <property type="project" value="InterPro"/>
</dbReference>
<reference evidence="10 11" key="1">
    <citation type="submission" date="2017-08" db="EMBL/GenBank/DDBJ databases">
        <authorList>
            <person name="de Groot N.N."/>
        </authorList>
    </citation>
    <scope>NUCLEOTIDE SEQUENCE [LARGE SCALE GENOMIC DNA]</scope>
    <source>
        <strain evidence="10 11">HM2</strain>
    </source>
</reference>
<dbReference type="InterPro" id="IPR006584">
    <property type="entry name" value="Cellulose-bd_IV"/>
</dbReference>
<dbReference type="PANTHER" id="PTHR42812:SF15">
    <property type="entry name" value="HYDROLASE, PUTATIVE (AFU_ORTHOLOGUE AFUA_2G00930)-RELATED"/>
    <property type="match status" value="1"/>
</dbReference>
<feature type="signal peptide" evidence="8">
    <location>
        <begin position="1"/>
        <end position="23"/>
    </location>
</feature>
<dbReference type="PROSITE" id="PS51175">
    <property type="entry name" value="CBM6"/>
    <property type="match status" value="1"/>
</dbReference>
<evidence type="ECO:0000256" key="6">
    <source>
        <dbReference type="PIRSR" id="PIRSR606710-2"/>
    </source>
</evidence>
<dbReference type="InterPro" id="IPR041542">
    <property type="entry name" value="GH43_C2"/>
</dbReference>
<dbReference type="AlphaFoldDB" id="A0A380S5J9"/>
<dbReference type="SUPFAM" id="SSF75005">
    <property type="entry name" value="Arabinanase/levansucrase/invertase"/>
    <property type="match status" value="1"/>
</dbReference>
<keyword evidence="4" id="KW-0326">Glycosidase</keyword>
<evidence type="ECO:0000313" key="10">
    <source>
        <dbReference type="EMBL" id="SUQ24253.1"/>
    </source>
</evidence>
<evidence type="ECO:0000256" key="7">
    <source>
        <dbReference type="SAM" id="MobiDB-lite"/>
    </source>
</evidence>
<dbReference type="SMART" id="SM00606">
    <property type="entry name" value="CBD_IV"/>
    <property type="match status" value="1"/>
</dbReference>
<dbReference type="GO" id="GO:0005975">
    <property type="term" value="P:carbohydrate metabolic process"/>
    <property type="evidence" value="ECO:0007669"/>
    <property type="project" value="InterPro"/>
</dbReference>
<organism evidence="10 11">
    <name type="scientific">Fibrobacter succinogenes</name>
    <name type="common">Bacteroides succinogenes</name>
    <dbReference type="NCBI Taxonomy" id="833"/>
    <lineage>
        <taxon>Bacteria</taxon>
        <taxon>Pseudomonadati</taxon>
        <taxon>Fibrobacterota</taxon>
        <taxon>Fibrobacteria</taxon>
        <taxon>Fibrobacterales</taxon>
        <taxon>Fibrobacteraceae</taxon>
        <taxon>Fibrobacter</taxon>
    </lineage>
</organism>
<dbReference type="GO" id="GO:0004553">
    <property type="term" value="F:hydrolase activity, hydrolyzing O-glycosyl compounds"/>
    <property type="evidence" value="ECO:0007669"/>
    <property type="project" value="InterPro"/>
</dbReference>
<feature type="site" description="Important for catalytic activity, responsible for pKa modulation of the active site Glu and correct orientation of both the proton donor and substrate" evidence="6">
    <location>
        <position position="148"/>
    </location>
</feature>
<keyword evidence="2 8" id="KW-0732">Signal</keyword>
<evidence type="ECO:0000256" key="3">
    <source>
        <dbReference type="ARBA" id="ARBA00022801"/>
    </source>
</evidence>
<evidence type="ECO:0000256" key="4">
    <source>
        <dbReference type="ARBA" id="ARBA00023295"/>
    </source>
</evidence>
<dbReference type="Proteomes" id="UP000255423">
    <property type="component" value="Unassembled WGS sequence"/>
</dbReference>
<feature type="domain" description="CBM6" evidence="9">
    <location>
        <begin position="570"/>
        <end position="698"/>
    </location>
</feature>
<dbReference type="Pfam" id="PF17851">
    <property type="entry name" value="GH43_C2"/>
    <property type="match status" value="1"/>
</dbReference>
<gene>
    <name evidence="10" type="ORF">SAMN05661053_1648</name>
</gene>
<evidence type="ECO:0000256" key="8">
    <source>
        <dbReference type="SAM" id="SignalP"/>
    </source>
</evidence>
<dbReference type="Pfam" id="PF03422">
    <property type="entry name" value="CBM_6"/>
    <property type="match status" value="1"/>
</dbReference>
<feature type="chain" id="PRO_5017070037" evidence="8">
    <location>
        <begin position="24"/>
        <end position="778"/>
    </location>
</feature>
<dbReference type="InterPro" id="IPR008979">
    <property type="entry name" value="Galactose-bd-like_sf"/>
</dbReference>
<dbReference type="SUPFAM" id="SSF49899">
    <property type="entry name" value="Concanavalin A-like lectins/glucanases"/>
    <property type="match status" value="1"/>
</dbReference>
<accession>A0A380S5J9</accession>
<protein>
    <submittedName>
        <fullName evidence="10">Beta-xylosidase</fullName>
    </submittedName>
</protein>
<evidence type="ECO:0000256" key="5">
    <source>
        <dbReference type="PIRSR" id="PIRSR606710-1"/>
    </source>
</evidence>
<dbReference type="Pfam" id="PF04616">
    <property type="entry name" value="Glyco_hydro_43"/>
    <property type="match status" value="1"/>
</dbReference>
<dbReference type="RefSeq" id="WP_109572793.1">
    <property type="nucleotide sequence ID" value="NZ_UHJL01000002.1"/>
</dbReference>
<evidence type="ECO:0000256" key="2">
    <source>
        <dbReference type="ARBA" id="ARBA00022729"/>
    </source>
</evidence>
<dbReference type="SUPFAM" id="SSF49785">
    <property type="entry name" value="Galactose-binding domain-like"/>
    <property type="match status" value="1"/>
</dbReference>
<evidence type="ECO:0000313" key="11">
    <source>
        <dbReference type="Proteomes" id="UP000255423"/>
    </source>
</evidence>
<dbReference type="Gene3D" id="2.60.120.260">
    <property type="entry name" value="Galactose-binding domain-like"/>
    <property type="match status" value="1"/>
</dbReference>
<evidence type="ECO:0000259" key="9">
    <source>
        <dbReference type="PROSITE" id="PS51175"/>
    </source>
</evidence>
<name>A0A380S5J9_FIBSU</name>
<dbReference type="InterPro" id="IPR005084">
    <property type="entry name" value="CBM6"/>
</dbReference>
<proteinExistence type="inferred from homology"/>
<sequence>MGLFSKMAKSAVVLAAFAVVNSAAVKVNNPIMYVDSPDPSIVRVDDAYYMVTTTMHFAPGVPVFKSTDLAQWRTVGYAYQTLTNNDQQNLNGGKDAYGKGSWASSIRYHKGFFYVLTPSYTTGKTHLYKTADVESGQWSEVQLPFYHDPSLFFDDDGTVWVFYGSGDQISYVQLNDDASGVKAGGKSGKLGGVSVNQVTGTSNYYVQQEGSHMEKVNGEYYLFTISWPAGKSRSEIVYRSKNLLSGFSGRYFLSDNGVAQGGIFDTPDGKWYALLFRDSGPVGRMSHLVPMEWKDGWPVPTSGSKAPSTIDLPESPLPGYGMVTSDDFESGELALEWQFNHNPDNKNWSLSANPGFFRITTGRTDSRVVNAKNTLTQRSFGPKSSGRTLVDGKGMKDGDMAGLVALQDDKGFVALAKENGNYKVVMYTGNKDGERQAASQALSDSKVYLRIDFDLPIDRGTAYFYYSTDGNTWTKIGSDVKLNYDLHMFVGVRWGLFNFATKTAGGYADFDWFKVGTDVNDEIYLDGAGSEPVPQTPFCAAGENCPANAIPGKIEAENFDVPGKGKDGSSYYDGDSENHGDSDYRKGTGVDLYKKATGIIVGYNSEGDWLEYTVNVKEAGDYTMFAAVAAAGSTSSFKLSLDGKDITEELSVPAASSGEENYDDYNKVKANVKLPEGEHVLRFTVVGSWLDIDYFTFVKGADAKDPEETIGITKGVRYNVQGVQTYGVYGLNGKFIGRVDASSNLDVRSKVNSLVKESGVYVVKSLTTGITLRLSVTK</sequence>
<dbReference type="CDD" id="cd04080">
    <property type="entry name" value="CBM6_cellulase-like"/>
    <property type="match status" value="1"/>
</dbReference>
<dbReference type="EMBL" id="UHJL01000002">
    <property type="protein sequence ID" value="SUQ24253.1"/>
    <property type="molecule type" value="Genomic_DNA"/>
</dbReference>
<dbReference type="InterPro" id="IPR006710">
    <property type="entry name" value="Glyco_hydro_43"/>
</dbReference>
<comment type="similarity">
    <text evidence="1">Belongs to the glycosyl hydrolase 43 family.</text>
</comment>
<feature type="active site" description="Proton donor" evidence="5">
    <location>
        <position position="209"/>
    </location>
</feature>
<keyword evidence="3" id="KW-0378">Hydrolase</keyword>
<dbReference type="InterPro" id="IPR051795">
    <property type="entry name" value="Glycosyl_Hydrlase_43"/>
</dbReference>
<dbReference type="Gene3D" id="2.60.120.200">
    <property type="match status" value="1"/>
</dbReference>
<feature type="region of interest" description="Disordered" evidence="7">
    <location>
        <begin position="565"/>
        <end position="584"/>
    </location>
</feature>
<dbReference type="InterPro" id="IPR013320">
    <property type="entry name" value="ConA-like_dom_sf"/>
</dbReference>
<evidence type="ECO:0000256" key="1">
    <source>
        <dbReference type="ARBA" id="ARBA00009865"/>
    </source>
</evidence>
<dbReference type="PANTHER" id="PTHR42812">
    <property type="entry name" value="BETA-XYLOSIDASE"/>
    <property type="match status" value="1"/>
</dbReference>
<dbReference type="InterPro" id="IPR023296">
    <property type="entry name" value="Glyco_hydro_beta-prop_sf"/>
</dbReference>
<dbReference type="CDD" id="cd09001">
    <property type="entry name" value="GH43_FsAxh1-like"/>
    <property type="match status" value="1"/>
</dbReference>
<dbReference type="Gene3D" id="2.115.10.20">
    <property type="entry name" value="Glycosyl hydrolase domain, family 43"/>
    <property type="match status" value="1"/>
</dbReference>
<feature type="active site" description="Proton acceptor" evidence="5">
    <location>
        <position position="38"/>
    </location>
</feature>